<evidence type="ECO:0000313" key="2">
    <source>
        <dbReference type="Proteomes" id="UP000215405"/>
    </source>
</evidence>
<dbReference type="AlphaFoldDB" id="A0A231UXH4"/>
<sequence>MIVLPDLAKDCRAHSKKAAPDISMATSSKLPASRMHADRLASQRRHQFPVSMRGVFMSCLIGRAVALVYRL</sequence>
<reference evidence="2" key="1">
    <citation type="journal article" date="2017" name="Int. J. Syst. Evol. Microbiol.">
        <title>Notoacmeibacter marinus gen. nov., sp. nov., isolated from the gut of a limpet and proposal of Notoacmeibacteraceae fam. nov. in the order Rhizobiales of the class Alphaproteobacteria.</title>
        <authorList>
            <person name="Huang Z."/>
            <person name="Guo F."/>
            <person name="Lai Q."/>
        </authorList>
    </citation>
    <scope>NUCLEOTIDE SEQUENCE [LARGE SCALE GENOMIC DNA]</scope>
    <source>
        <strain evidence="2">XMTR2A4</strain>
    </source>
</reference>
<accession>A0A231UXH4</accession>
<evidence type="ECO:0000313" key="1">
    <source>
        <dbReference type="EMBL" id="OXT00582.1"/>
    </source>
</evidence>
<dbReference type="Proteomes" id="UP000215405">
    <property type="component" value="Unassembled WGS sequence"/>
</dbReference>
<keyword evidence="2" id="KW-1185">Reference proteome</keyword>
<gene>
    <name evidence="1" type="ORF">B7H23_10790</name>
</gene>
<dbReference type="EMBL" id="NBYO01000002">
    <property type="protein sequence ID" value="OXT00582.1"/>
    <property type="molecule type" value="Genomic_DNA"/>
</dbReference>
<proteinExistence type="predicted"/>
<name>A0A231UXH4_9HYPH</name>
<protein>
    <submittedName>
        <fullName evidence="1">Uncharacterized protein</fullName>
    </submittedName>
</protein>
<comment type="caution">
    <text evidence="1">The sequence shown here is derived from an EMBL/GenBank/DDBJ whole genome shotgun (WGS) entry which is preliminary data.</text>
</comment>
<organism evidence="1 2">
    <name type="scientific">Notoacmeibacter marinus</name>
    <dbReference type="NCBI Taxonomy" id="1876515"/>
    <lineage>
        <taxon>Bacteria</taxon>
        <taxon>Pseudomonadati</taxon>
        <taxon>Pseudomonadota</taxon>
        <taxon>Alphaproteobacteria</taxon>
        <taxon>Hyphomicrobiales</taxon>
        <taxon>Notoacmeibacteraceae</taxon>
        <taxon>Notoacmeibacter</taxon>
    </lineage>
</organism>